<feature type="transmembrane region" description="Helical" evidence="1">
    <location>
        <begin position="12"/>
        <end position="34"/>
    </location>
</feature>
<dbReference type="Proteomes" id="UP000247702">
    <property type="component" value="Unassembled WGS sequence"/>
</dbReference>
<evidence type="ECO:0000256" key="1">
    <source>
        <dbReference type="SAM" id="Phobius"/>
    </source>
</evidence>
<sequence>MIFAENKPLTEPFSFILLKKLCSLILIIVLLFYISNQISQFSDTLIKPKIIASRENFNYGNIIIRICSLIPINCNFTSIILPYNYHNETDLKYYLEHPNPESEQCESAEPILDDYVHHICINSGQNYYYNFNYQKENKIVLTPNITEAYLYGLKMDKYYSSSFKLTSTIPLFIVNEQAVIVYYSLTINKRMVGNYLYSGLVGGKEEEFVDFNAHTDNITTLTTPNATTLILRPISMDIIYHVEVFNNLSSIISNIGGFFSALSGIFVFLFGTTKLAP</sequence>
<keyword evidence="3" id="KW-1185">Reference proteome</keyword>
<accession>A0A2Z6Q5L3</accession>
<feature type="transmembrane region" description="Helical" evidence="1">
    <location>
        <begin position="251"/>
        <end position="271"/>
    </location>
</feature>
<keyword evidence="1" id="KW-0812">Transmembrane</keyword>
<dbReference type="EMBL" id="BEXD01000213">
    <property type="protein sequence ID" value="GBB85347.1"/>
    <property type="molecule type" value="Genomic_DNA"/>
</dbReference>
<dbReference type="AlphaFoldDB" id="A0A2Z6Q5L3"/>
<keyword evidence="1" id="KW-1133">Transmembrane helix</keyword>
<reference evidence="2 3" key="1">
    <citation type="submission" date="2017-11" db="EMBL/GenBank/DDBJ databases">
        <title>The genome of Rhizophagus clarus HR1 reveals common genetic basis of auxotrophy among arbuscular mycorrhizal fungi.</title>
        <authorList>
            <person name="Kobayashi Y."/>
        </authorList>
    </citation>
    <scope>NUCLEOTIDE SEQUENCE [LARGE SCALE GENOMIC DNA]</scope>
    <source>
        <strain evidence="2 3">HR1</strain>
    </source>
</reference>
<name>A0A2Z6Q5L3_9GLOM</name>
<proteinExistence type="predicted"/>
<comment type="caution">
    <text evidence="2">The sequence shown here is derived from an EMBL/GenBank/DDBJ whole genome shotgun (WGS) entry which is preliminary data.</text>
</comment>
<protein>
    <submittedName>
        <fullName evidence="2">Uncharacterized protein</fullName>
    </submittedName>
</protein>
<evidence type="ECO:0000313" key="3">
    <source>
        <dbReference type="Proteomes" id="UP000247702"/>
    </source>
</evidence>
<gene>
    <name evidence="2" type="ORF">RclHR1_01190023</name>
</gene>
<evidence type="ECO:0000313" key="2">
    <source>
        <dbReference type="EMBL" id="GBB85347.1"/>
    </source>
</evidence>
<keyword evidence="1" id="KW-0472">Membrane</keyword>
<organism evidence="2 3">
    <name type="scientific">Rhizophagus clarus</name>
    <dbReference type="NCBI Taxonomy" id="94130"/>
    <lineage>
        <taxon>Eukaryota</taxon>
        <taxon>Fungi</taxon>
        <taxon>Fungi incertae sedis</taxon>
        <taxon>Mucoromycota</taxon>
        <taxon>Glomeromycotina</taxon>
        <taxon>Glomeromycetes</taxon>
        <taxon>Glomerales</taxon>
        <taxon>Glomeraceae</taxon>
        <taxon>Rhizophagus</taxon>
    </lineage>
</organism>